<evidence type="ECO:0000259" key="1">
    <source>
        <dbReference type="Pfam" id="PF13930"/>
    </source>
</evidence>
<protein>
    <submittedName>
        <fullName evidence="2">DNA-entry nuclease</fullName>
    </submittedName>
</protein>
<gene>
    <name evidence="2" type="ORF">F0161_10755</name>
</gene>
<dbReference type="Pfam" id="PF13930">
    <property type="entry name" value="Endonuclea_NS_2"/>
    <property type="match status" value="1"/>
</dbReference>
<dbReference type="RefSeq" id="WP_150204574.1">
    <property type="nucleotide sequence ID" value="NZ_CP043939.1"/>
</dbReference>
<feature type="domain" description="Type VII secretion system protein EssD-like" evidence="1">
    <location>
        <begin position="80"/>
        <end position="211"/>
    </location>
</feature>
<dbReference type="KEGG" id="lnn:F0161_10755"/>
<dbReference type="InterPro" id="IPR044929">
    <property type="entry name" value="DNA/RNA_non-sp_Endonuclease_sf"/>
</dbReference>
<dbReference type="AlphaFoldDB" id="A0A5P1X2Z0"/>
<evidence type="ECO:0000313" key="3">
    <source>
        <dbReference type="Proteomes" id="UP000325295"/>
    </source>
</evidence>
<sequence>MVRRRKKKKFKVSITTLVIAVALAIFGGYTQLNNQTTDTNKATTSVSKENLQKLDYSNQQIVNVNEGKPTFTKDDLSIAHGSWQTFSDLDSSNRVGTANAMLGKDLMPTKERDPLYVQPTGWHNKQVNSDGNRIWLYNRSHIIGYQLTGENNNPKNLMTGTASLNAPGMEEYESQVAKYIKSTNHHVRYQVEPIFRGNELLARGVHMQAQSVEDNQVSFNIYIFNVQQDVTLNYNDGTSVQN</sequence>
<dbReference type="EMBL" id="CP043939">
    <property type="protein sequence ID" value="QER68270.1"/>
    <property type="molecule type" value="Genomic_DNA"/>
</dbReference>
<dbReference type="Gene3D" id="3.40.570.10">
    <property type="entry name" value="Extracellular Endonuclease, subunit A"/>
    <property type="match status" value="1"/>
</dbReference>
<dbReference type="InterPro" id="IPR044927">
    <property type="entry name" value="Endonuclea_NS_2"/>
</dbReference>
<accession>A0A5P1X2Z0</accession>
<evidence type="ECO:0000313" key="2">
    <source>
        <dbReference type="EMBL" id="QER68270.1"/>
    </source>
</evidence>
<organism evidence="2 3">
    <name type="scientific">Paucilactobacillus nenjiangensis</name>
    <dbReference type="NCBI Taxonomy" id="1296540"/>
    <lineage>
        <taxon>Bacteria</taxon>
        <taxon>Bacillati</taxon>
        <taxon>Bacillota</taxon>
        <taxon>Bacilli</taxon>
        <taxon>Lactobacillales</taxon>
        <taxon>Lactobacillaceae</taxon>
        <taxon>Paucilactobacillus</taxon>
    </lineage>
</organism>
<proteinExistence type="predicted"/>
<dbReference type="Proteomes" id="UP000325295">
    <property type="component" value="Chromosome"/>
</dbReference>
<name>A0A5P1X2Z0_9LACO</name>
<reference evidence="2 3" key="1">
    <citation type="submission" date="2019-09" db="EMBL/GenBank/DDBJ databases">
        <title>Complete Genome Sequence of Lactobacillus nenjiangensis SH-Y15, isolated from sauerkraut.</title>
        <authorList>
            <person name="Yang H."/>
        </authorList>
    </citation>
    <scope>NUCLEOTIDE SEQUENCE [LARGE SCALE GENOMIC DNA]</scope>
    <source>
        <strain evidence="2 3">SH-Y15</strain>
    </source>
</reference>
<dbReference type="OrthoDB" id="9783680at2"/>
<keyword evidence="3" id="KW-1185">Reference proteome</keyword>